<keyword evidence="2" id="KW-0808">Transferase</keyword>
<protein>
    <submittedName>
        <fullName evidence="5">Unannotated protein</fullName>
    </submittedName>
</protein>
<dbReference type="PANTHER" id="PTHR43464:SF19">
    <property type="entry name" value="UBIQUINONE BIOSYNTHESIS O-METHYLTRANSFERASE, MITOCHONDRIAL"/>
    <property type="match status" value="1"/>
</dbReference>
<evidence type="ECO:0000313" key="5">
    <source>
        <dbReference type="EMBL" id="CAB4807937.1"/>
    </source>
</evidence>
<dbReference type="GO" id="GO:0008757">
    <property type="term" value="F:S-adenosylmethionine-dependent methyltransferase activity"/>
    <property type="evidence" value="ECO:0007669"/>
    <property type="project" value="InterPro"/>
</dbReference>
<accession>A0A6J6YRP0</accession>
<gene>
    <name evidence="5" type="ORF">UFOPK2992_01384</name>
</gene>
<dbReference type="InterPro" id="IPR029063">
    <property type="entry name" value="SAM-dependent_MTases_sf"/>
</dbReference>
<keyword evidence="3" id="KW-0949">S-adenosyl-L-methionine</keyword>
<dbReference type="InterPro" id="IPR013216">
    <property type="entry name" value="Methyltransf_11"/>
</dbReference>
<dbReference type="SUPFAM" id="SSF53335">
    <property type="entry name" value="S-adenosyl-L-methionine-dependent methyltransferases"/>
    <property type="match status" value="1"/>
</dbReference>
<evidence type="ECO:0000256" key="3">
    <source>
        <dbReference type="ARBA" id="ARBA00022691"/>
    </source>
</evidence>
<reference evidence="5" key="1">
    <citation type="submission" date="2020-05" db="EMBL/GenBank/DDBJ databases">
        <authorList>
            <person name="Chiriac C."/>
            <person name="Salcher M."/>
            <person name="Ghai R."/>
            <person name="Kavagutti S V."/>
        </authorList>
    </citation>
    <scope>NUCLEOTIDE SEQUENCE</scope>
</reference>
<keyword evidence="1" id="KW-0489">Methyltransferase</keyword>
<dbReference type="EMBL" id="CAFAAI010000256">
    <property type="protein sequence ID" value="CAB4807937.1"/>
    <property type="molecule type" value="Genomic_DNA"/>
</dbReference>
<dbReference type="CDD" id="cd02440">
    <property type="entry name" value="AdoMet_MTases"/>
    <property type="match status" value="1"/>
</dbReference>
<evidence type="ECO:0000256" key="1">
    <source>
        <dbReference type="ARBA" id="ARBA00022603"/>
    </source>
</evidence>
<dbReference type="Gene3D" id="3.40.50.150">
    <property type="entry name" value="Vaccinia Virus protein VP39"/>
    <property type="match status" value="1"/>
</dbReference>
<feature type="domain" description="Methyltransferase type 11" evidence="4">
    <location>
        <begin position="57"/>
        <end position="144"/>
    </location>
</feature>
<dbReference type="GO" id="GO:0032259">
    <property type="term" value="P:methylation"/>
    <property type="evidence" value="ECO:0007669"/>
    <property type="project" value="UniProtKB-KW"/>
</dbReference>
<dbReference type="Pfam" id="PF08241">
    <property type="entry name" value="Methyltransf_11"/>
    <property type="match status" value="1"/>
</dbReference>
<dbReference type="PANTHER" id="PTHR43464">
    <property type="entry name" value="METHYLTRANSFERASE"/>
    <property type="match status" value="1"/>
</dbReference>
<name>A0A6J6YRP0_9ZZZZ</name>
<evidence type="ECO:0000259" key="4">
    <source>
        <dbReference type="Pfam" id="PF08241"/>
    </source>
</evidence>
<sequence>MTAMSTNEAPDRSDWREAGRGWGAQATDWAYLFEPYARPANDLLLDRLGVGAGTRLLDVACGSGLAANAAARRGATVSGLDAASALIDIAMARTPEADFRVGDMFDLPFTDRSFDVVTSFNGIWNGCDGALVEARRVLTESGRLGLTYWGAYERMGLLPYFGAVIQHSPASHQAATTRLGDTSAVAEAMLAAAGFELTDRGTVEVVNEWPDVDTAVRALASAGPSIPAIHAIGRDAFCQALRDIVAPWHDPRLGVRVSSEFGWVTARPC</sequence>
<evidence type="ECO:0000256" key="2">
    <source>
        <dbReference type="ARBA" id="ARBA00022679"/>
    </source>
</evidence>
<proteinExistence type="predicted"/>
<organism evidence="5">
    <name type="scientific">freshwater metagenome</name>
    <dbReference type="NCBI Taxonomy" id="449393"/>
    <lineage>
        <taxon>unclassified sequences</taxon>
        <taxon>metagenomes</taxon>
        <taxon>ecological metagenomes</taxon>
    </lineage>
</organism>
<dbReference type="AlphaFoldDB" id="A0A6J6YRP0"/>